<accession>A0A0F6W2R6</accession>
<dbReference type="InterPro" id="IPR036291">
    <property type="entry name" value="NAD(P)-bd_dom_sf"/>
</dbReference>
<dbReference type="Gene3D" id="3.40.50.720">
    <property type="entry name" value="NAD(P)-binding Rossmann-like Domain"/>
    <property type="match status" value="1"/>
</dbReference>
<dbReference type="InterPro" id="IPR050177">
    <property type="entry name" value="Lipid_A_modif_metabolic_enz"/>
</dbReference>
<dbReference type="InterPro" id="IPR001509">
    <property type="entry name" value="Epimerase_deHydtase"/>
</dbReference>
<dbReference type="OrthoDB" id="9811496at2"/>
<reference evidence="3 4" key="1">
    <citation type="submission" date="2015-03" db="EMBL/GenBank/DDBJ databases">
        <title>Genome assembly of Sandaracinus amylolyticus DSM 53668.</title>
        <authorList>
            <person name="Sharma G."/>
            <person name="Subramanian S."/>
        </authorList>
    </citation>
    <scope>NUCLEOTIDE SEQUENCE [LARGE SCALE GENOMIC DNA]</scope>
    <source>
        <strain evidence="3 4">DSM 53668</strain>
    </source>
</reference>
<evidence type="ECO:0000313" key="4">
    <source>
        <dbReference type="Proteomes" id="UP000034883"/>
    </source>
</evidence>
<dbReference type="SUPFAM" id="SSF51735">
    <property type="entry name" value="NAD(P)-binding Rossmann-fold domains"/>
    <property type="match status" value="1"/>
</dbReference>
<feature type="region of interest" description="Disordered" evidence="1">
    <location>
        <begin position="1"/>
        <end position="31"/>
    </location>
</feature>
<evidence type="ECO:0000256" key="1">
    <source>
        <dbReference type="SAM" id="MobiDB-lite"/>
    </source>
</evidence>
<protein>
    <submittedName>
        <fullName evidence="3">UDP-glucose 4-epimerase</fullName>
    </submittedName>
</protein>
<dbReference type="EMBL" id="CP011125">
    <property type="protein sequence ID" value="AKF06000.1"/>
    <property type="molecule type" value="Genomic_DNA"/>
</dbReference>
<dbReference type="PANTHER" id="PTHR43245:SF52">
    <property type="entry name" value="NAD-DEPENDENT EPIMERASE_DEHYDRATASE"/>
    <property type="match status" value="1"/>
</dbReference>
<organism evidence="3 4">
    <name type="scientific">Sandaracinus amylolyticus</name>
    <dbReference type="NCBI Taxonomy" id="927083"/>
    <lineage>
        <taxon>Bacteria</taxon>
        <taxon>Pseudomonadati</taxon>
        <taxon>Myxococcota</taxon>
        <taxon>Polyangia</taxon>
        <taxon>Polyangiales</taxon>
        <taxon>Sandaracinaceae</taxon>
        <taxon>Sandaracinus</taxon>
    </lineage>
</organism>
<gene>
    <name evidence="3" type="ORF">DB32_003149</name>
</gene>
<evidence type="ECO:0000259" key="2">
    <source>
        <dbReference type="Pfam" id="PF01370"/>
    </source>
</evidence>
<proteinExistence type="predicted"/>
<dbReference type="Pfam" id="PF01370">
    <property type="entry name" value="Epimerase"/>
    <property type="match status" value="1"/>
</dbReference>
<keyword evidence="4" id="KW-1185">Reference proteome</keyword>
<dbReference type="STRING" id="927083.DB32_003149"/>
<sequence length="361" mass="38789">MQLGTHECMPPHGRDSGAPHGGARGGSLRAIPPRGGRTVAITGACSFLGRNLIGVLEEDDTIARIVVLDIATPRTAGRKTRSYRVDLTQPTAAARASEILRAEQVDVLVHLAFLSSPTTAEGWAHELESVGTMHLLVAAREAGVPRIVAASQTMLYGPHRSNPNFLFEGASLRGIEGCRFLSDKIDAEAQLTRFASETGARVTIVRLAPVLGPTVRSWLTRWLSRRFVPTLLGFDPLVQLLHEADAIAALKTAIDVDVPGTFNVAGEGVLPITTIIKLAGRIGTPLPGPLLRRATALLWMSGMNEAPAPFVDYLRYLCVADTTQARDALGFEPAYTTREAVLDFGGALRLREARLIREAIA</sequence>
<dbReference type="AlphaFoldDB" id="A0A0F6W2R6"/>
<name>A0A0F6W2R6_9BACT</name>
<dbReference type="PANTHER" id="PTHR43245">
    <property type="entry name" value="BIFUNCTIONAL POLYMYXIN RESISTANCE PROTEIN ARNA"/>
    <property type="match status" value="1"/>
</dbReference>
<dbReference type="KEGG" id="samy:DB32_003149"/>
<evidence type="ECO:0000313" key="3">
    <source>
        <dbReference type="EMBL" id="AKF06000.1"/>
    </source>
</evidence>
<dbReference type="RefSeq" id="WP_053233215.1">
    <property type="nucleotide sequence ID" value="NZ_CP011125.1"/>
</dbReference>
<feature type="domain" description="NAD-dependent epimerase/dehydratase" evidence="2">
    <location>
        <begin position="39"/>
        <end position="265"/>
    </location>
</feature>
<dbReference type="Proteomes" id="UP000034883">
    <property type="component" value="Chromosome"/>
</dbReference>